<organism evidence="2 3">
    <name type="scientific">Rhodotorula paludigena</name>
    <dbReference type="NCBI Taxonomy" id="86838"/>
    <lineage>
        <taxon>Eukaryota</taxon>
        <taxon>Fungi</taxon>
        <taxon>Dikarya</taxon>
        <taxon>Basidiomycota</taxon>
        <taxon>Pucciniomycotina</taxon>
        <taxon>Microbotryomycetes</taxon>
        <taxon>Sporidiobolales</taxon>
        <taxon>Sporidiobolaceae</taxon>
        <taxon>Rhodotorula</taxon>
    </lineage>
</organism>
<feature type="domain" description="SEC7" evidence="1">
    <location>
        <begin position="30"/>
        <end position="221"/>
    </location>
</feature>
<dbReference type="GO" id="GO:0005085">
    <property type="term" value="F:guanyl-nucleotide exchange factor activity"/>
    <property type="evidence" value="ECO:0007669"/>
    <property type="project" value="InterPro"/>
</dbReference>
<dbReference type="GO" id="GO:0032012">
    <property type="term" value="P:regulation of ARF protein signal transduction"/>
    <property type="evidence" value="ECO:0007669"/>
    <property type="project" value="InterPro"/>
</dbReference>
<evidence type="ECO:0000259" key="1">
    <source>
        <dbReference type="PROSITE" id="PS50190"/>
    </source>
</evidence>
<name>A0AAV5G8L1_9BASI</name>
<dbReference type="GO" id="GO:0005737">
    <property type="term" value="C:cytoplasm"/>
    <property type="evidence" value="ECO:0007669"/>
    <property type="project" value="UniProtKB-ARBA"/>
</dbReference>
<keyword evidence="3" id="KW-1185">Reference proteome</keyword>
<dbReference type="AlphaFoldDB" id="A0AAV5G8L1"/>
<accession>A0AAV5G8L1</accession>
<dbReference type="PANTHER" id="PTHR10663:SF388">
    <property type="entry name" value="GOLGI-SPECIFIC BREFELDIN A-RESISTANCE GUANINE NUCLEOTIDE EXCHANGE FACTOR 1"/>
    <property type="match status" value="1"/>
</dbReference>
<dbReference type="Gene3D" id="1.10.1000.11">
    <property type="entry name" value="Arf Nucleotide-binding Site Opener,domain 2"/>
    <property type="match status" value="1"/>
</dbReference>
<dbReference type="InterPro" id="IPR023394">
    <property type="entry name" value="Sec7_C_sf"/>
</dbReference>
<evidence type="ECO:0000313" key="3">
    <source>
        <dbReference type="Proteomes" id="UP001342314"/>
    </source>
</evidence>
<dbReference type="SMART" id="SM00222">
    <property type="entry name" value="Sec7"/>
    <property type="match status" value="1"/>
</dbReference>
<dbReference type="GO" id="GO:0016192">
    <property type="term" value="P:vesicle-mediated transport"/>
    <property type="evidence" value="ECO:0007669"/>
    <property type="project" value="UniProtKB-ARBA"/>
</dbReference>
<reference evidence="2 3" key="1">
    <citation type="submission" date="2021-12" db="EMBL/GenBank/DDBJ databases">
        <title>High titer production of polyol ester of fatty acids by Rhodotorula paludigena BS15 towards product separation-free biomass refinery.</title>
        <authorList>
            <person name="Mano J."/>
            <person name="Ono H."/>
            <person name="Tanaka T."/>
            <person name="Naito K."/>
            <person name="Sushida H."/>
            <person name="Ike M."/>
            <person name="Tokuyasu K."/>
            <person name="Kitaoka M."/>
        </authorList>
    </citation>
    <scope>NUCLEOTIDE SEQUENCE [LARGE SCALE GENOMIC DNA]</scope>
    <source>
        <strain evidence="2 3">BS15</strain>
    </source>
</reference>
<dbReference type="SUPFAM" id="SSF48425">
    <property type="entry name" value="Sec7 domain"/>
    <property type="match status" value="1"/>
</dbReference>
<protein>
    <recommendedName>
        <fullName evidence="1">SEC7 domain-containing protein</fullName>
    </recommendedName>
</protein>
<dbReference type="Gene3D" id="1.10.220.20">
    <property type="match status" value="1"/>
</dbReference>
<dbReference type="InterPro" id="IPR000904">
    <property type="entry name" value="Sec7_dom"/>
</dbReference>
<dbReference type="InterPro" id="IPR035999">
    <property type="entry name" value="Sec7_dom_sf"/>
</dbReference>
<evidence type="ECO:0000313" key="2">
    <source>
        <dbReference type="EMBL" id="GJN88850.1"/>
    </source>
</evidence>
<dbReference type="PROSITE" id="PS50190">
    <property type="entry name" value="SEC7"/>
    <property type="match status" value="1"/>
</dbReference>
<dbReference type="Pfam" id="PF01369">
    <property type="entry name" value="Sec7"/>
    <property type="match status" value="1"/>
</dbReference>
<comment type="caution">
    <text evidence="2">The sequence shown here is derived from an EMBL/GenBank/DDBJ whole genome shotgun (WGS) entry which is preliminary data.</text>
</comment>
<dbReference type="EMBL" id="BQKY01000003">
    <property type="protein sequence ID" value="GJN88850.1"/>
    <property type="molecule type" value="Genomic_DNA"/>
</dbReference>
<dbReference type="PANTHER" id="PTHR10663">
    <property type="entry name" value="GUANYL-NUCLEOTIDE EXCHANGE FACTOR"/>
    <property type="match status" value="1"/>
</dbReference>
<gene>
    <name evidence="2" type="ORF">Rhopal_001821-T1</name>
</gene>
<dbReference type="GO" id="GO:0012505">
    <property type="term" value="C:endomembrane system"/>
    <property type="evidence" value="ECO:0007669"/>
    <property type="project" value="UniProtKB-ARBA"/>
</dbReference>
<sequence>MVDPWVNYDCNVEGEDLFERLVKFLSRADEVARSKANKRLLLEGAAAFHRKPKVGLRFLEEHGIICLDPKVPRPESLARFLKTTPRLDKRLLGEFILRPDMIDVLKSFLHLMEFEGQKMICDALRELLEALHLPGESQQINRIAKTFAEVYFATKPPEIKSQDATYVLTYLVIMLNTDAHSPQVRKRMYSEAYSRNLRGVNDGENFDPEYLRAIFESIRKREIVLPEEHQNQVGFEYGWKELLRRSRRTGSFTLHRTNMFDRGMFAIAWKPLVSAMSFAFANFRNDYMVQRAIGGFNHCAALAARFGMPEVFDYLIAISFDFLSRLPALANSFSSLFDERVVELLLRLVTEVIKSDELRAASTRRASSVHHPNHPQTASCAP</sequence>
<dbReference type="CDD" id="cd00171">
    <property type="entry name" value="Sec7"/>
    <property type="match status" value="1"/>
</dbReference>
<dbReference type="Proteomes" id="UP001342314">
    <property type="component" value="Unassembled WGS sequence"/>
</dbReference>
<proteinExistence type="predicted"/>